<dbReference type="PANTHER" id="PTHR13326:SF21">
    <property type="entry name" value="PSEUDOURIDYLATE SYNTHASE PUS7L"/>
    <property type="match status" value="1"/>
</dbReference>
<dbReference type="Gene3D" id="1.10.1510.30">
    <property type="match status" value="1"/>
</dbReference>
<dbReference type="GO" id="GO:0009982">
    <property type="term" value="F:pseudouridine synthase activity"/>
    <property type="evidence" value="ECO:0007669"/>
    <property type="project" value="InterPro"/>
</dbReference>
<dbReference type="AlphaFoldDB" id="D7DAN0"/>
<evidence type="ECO:0000313" key="4">
    <source>
        <dbReference type="EMBL" id="ADI31227.1"/>
    </source>
</evidence>
<sequence>MTLETPPCKEFIYVHPLDYVSATKYYLTCAKLDTKYYPSTETFIVEEIIDWKKLGFSKENGDYAVFEIRKRNIDTLKAIRIIAKDLGIPEQNILFLGFKDRDSRSKQFFFIRKNIIYDHLVYEKVMHRDLEYEFIGYVRRKPRRKDLIGNKFVLIVKDVDKKDRDTTDHIMNMIVRHGLPSYYGYQRFGLKRFNSHLLGKYLLTGRIDLFIREFLEGIYPSESDESIYNRSFLRFEKLLYEKILVNAVDVFKAVNKINRMIRNILVDAYAAFLYNLLLNKIVEEKGWIGLDKVLPLPGCFEGADFYGDILRVEGFDHSVMKHLGCWYRKGLFRPINTGLVLVGDVLKISFLLESGMYASIIMRELFKDNLLFTRT</sequence>
<dbReference type="Gene3D" id="3.30.2350.20">
    <property type="entry name" value="TruD, catalytic domain"/>
    <property type="match status" value="1"/>
</dbReference>
<evidence type="ECO:0000256" key="2">
    <source>
        <dbReference type="ARBA" id="ARBA00023235"/>
    </source>
</evidence>
<proteinExistence type="inferred from homology"/>
<name>D7DAN0_STAHD</name>
<accession>D7DAN0</accession>
<dbReference type="eggNOG" id="arCOG04252">
    <property type="taxonomic scope" value="Archaea"/>
</dbReference>
<feature type="domain" description="TRUD" evidence="3">
    <location>
        <begin position="178"/>
        <end position="375"/>
    </location>
</feature>
<dbReference type="GO" id="GO:0001522">
    <property type="term" value="P:pseudouridine synthesis"/>
    <property type="evidence" value="ECO:0007669"/>
    <property type="project" value="InterPro"/>
</dbReference>
<organism evidence="4 5">
    <name type="scientific">Staphylothermus hellenicus (strain DSM 12710 / JCM 10830 / BK20S6-10-b1 / P8)</name>
    <dbReference type="NCBI Taxonomy" id="591019"/>
    <lineage>
        <taxon>Archaea</taxon>
        <taxon>Thermoproteota</taxon>
        <taxon>Thermoprotei</taxon>
        <taxon>Desulfurococcales</taxon>
        <taxon>Desulfurococcaceae</taxon>
        <taxon>Staphylothermus</taxon>
    </lineage>
</organism>
<dbReference type="Pfam" id="PF01142">
    <property type="entry name" value="TruD"/>
    <property type="match status" value="1"/>
</dbReference>
<dbReference type="KEGG" id="shc:Shell_0078"/>
<evidence type="ECO:0000259" key="3">
    <source>
        <dbReference type="PROSITE" id="PS50984"/>
    </source>
</evidence>
<dbReference type="InterPro" id="IPR042214">
    <property type="entry name" value="TruD_catalytic"/>
</dbReference>
<reference evidence="4 5" key="2">
    <citation type="journal article" date="2011" name="Stand. Genomic Sci.">
        <title>Complete genome sequence of Staphylothermus hellenicus P8.</title>
        <authorList>
            <person name="Anderson I."/>
            <person name="Wirth R."/>
            <person name="Lucas S."/>
            <person name="Copeland A."/>
            <person name="Lapidus A."/>
            <person name="Cheng J.F."/>
            <person name="Goodwin L."/>
            <person name="Pitluck S."/>
            <person name="Davenport K."/>
            <person name="Detter J.C."/>
            <person name="Han C."/>
            <person name="Tapia R."/>
            <person name="Land M."/>
            <person name="Hauser L."/>
            <person name="Pati A."/>
            <person name="Mikhailova N."/>
            <person name="Woyke T."/>
            <person name="Klenk H.P."/>
            <person name="Kyrpides N."/>
            <person name="Ivanova N."/>
        </authorList>
    </citation>
    <scope>NUCLEOTIDE SEQUENCE [LARGE SCALE GENOMIC DNA]</scope>
    <source>
        <strain evidence="5">DSM 12710 / JCM 10830 / BK20S6-10-b1 / P8</strain>
    </source>
</reference>
<keyword evidence="5" id="KW-1185">Reference proteome</keyword>
<gene>
    <name evidence="4" type="ordered locus">Shell_0078</name>
</gene>
<reference evidence="5" key="1">
    <citation type="submission" date="2010-05" db="EMBL/GenBank/DDBJ databases">
        <title>Complete sequence of Staphylothermus hellenicus DSM 12710.</title>
        <authorList>
            <consortium name="US DOE Joint Genome Institute"/>
            <person name="Lucas S."/>
            <person name="Copeland A."/>
            <person name="Lapidus A."/>
            <person name="Cheng J.-F."/>
            <person name="Bruce D."/>
            <person name="Goodwin L."/>
            <person name="Pitluck S."/>
            <person name="Davenport K."/>
            <person name="Detter J.C."/>
            <person name="Han C."/>
            <person name="Tapia R."/>
            <person name="Larimer F."/>
            <person name="Land M."/>
            <person name="Hauser L."/>
            <person name="Kyrpides N."/>
            <person name="Mikhailova N."/>
            <person name="Anderson I.J."/>
            <person name="Woyke T."/>
        </authorList>
    </citation>
    <scope>NUCLEOTIDE SEQUENCE [LARGE SCALE GENOMIC DNA]</scope>
    <source>
        <strain evidence="5">DSM 12710 / JCM 10830 / BK20S6-10-b1 / P8</strain>
    </source>
</reference>
<dbReference type="HOGENOM" id="CLU_005281_4_1_2"/>
<dbReference type="PROSITE" id="PS50984">
    <property type="entry name" value="TRUD"/>
    <property type="match status" value="1"/>
</dbReference>
<evidence type="ECO:0000313" key="5">
    <source>
        <dbReference type="Proteomes" id="UP000002573"/>
    </source>
</evidence>
<protein>
    <submittedName>
        <fullName evidence="4">tRNA pseudouridine synthase D TruD</fullName>
    </submittedName>
</protein>
<dbReference type="Proteomes" id="UP000002573">
    <property type="component" value="Chromosome"/>
</dbReference>
<dbReference type="InterPro" id="IPR020103">
    <property type="entry name" value="PsdUridine_synth_cat_dom_sf"/>
</dbReference>
<comment type="similarity">
    <text evidence="1">Belongs to the pseudouridine synthase TruD family.</text>
</comment>
<dbReference type="InterPro" id="IPR011760">
    <property type="entry name" value="PsdUridine_synth_TruD_insert"/>
</dbReference>
<dbReference type="GO" id="GO:0003723">
    <property type="term" value="F:RNA binding"/>
    <property type="evidence" value="ECO:0007669"/>
    <property type="project" value="InterPro"/>
</dbReference>
<keyword evidence="2" id="KW-0413">Isomerase</keyword>
<evidence type="ECO:0000256" key="1">
    <source>
        <dbReference type="ARBA" id="ARBA00007953"/>
    </source>
</evidence>
<dbReference type="PANTHER" id="PTHR13326">
    <property type="entry name" value="TRNA PSEUDOURIDINE SYNTHASE D"/>
    <property type="match status" value="1"/>
</dbReference>
<dbReference type="STRING" id="591019.Shell_0078"/>
<dbReference type="InterPro" id="IPR001656">
    <property type="entry name" value="PsdUridine_synth_TruD"/>
</dbReference>
<dbReference type="EMBL" id="CP002051">
    <property type="protein sequence ID" value="ADI31227.1"/>
    <property type="molecule type" value="Genomic_DNA"/>
</dbReference>
<dbReference type="Gene3D" id="3.30.70.3160">
    <property type="match status" value="1"/>
</dbReference>
<dbReference type="SUPFAM" id="SSF55120">
    <property type="entry name" value="Pseudouridine synthase"/>
    <property type="match status" value="1"/>
</dbReference>